<proteinExistence type="predicted"/>
<accession>A0AAI8CIV2</accession>
<dbReference type="EMBL" id="CP010992">
    <property type="protein sequence ID" value="AMO20726.1"/>
    <property type="molecule type" value="Genomic_DNA"/>
</dbReference>
<evidence type="ECO:0000256" key="1">
    <source>
        <dbReference type="SAM" id="SignalP"/>
    </source>
</evidence>
<name>A0AAI8CIV2_9FLAO</name>
<evidence type="ECO:0008006" key="4">
    <source>
        <dbReference type="Google" id="ProtNLM"/>
    </source>
</evidence>
<reference evidence="3" key="1">
    <citation type="submission" date="2016-03" db="EMBL/GenBank/DDBJ databases">
        <title>Flavobacterium columnare strain B185, complete genome.</title>
        <authorList>
            <person name="Sundberg L.-R."/>
            <person name="Papponen P."/>
            <person name="Laanto E."/>
        </authorList>
    </citation>
    <scope>NUCLEOTIDE SEQUENCE [LARGE SCALE GENOMIC DNA]</scope>
    <source>
        <strain evidence="3">B185</strain>
    </source>
</reference>
<feature type="signal peptide" evidence="1">
    <location>
        <begin position="1"/>
        <end position="23"/>
    </location>
</feature>
<sequence length="137" mass="16319">MNKIFLYALLLLTSLAYSQTSFSFETIFNSKNGNYNKEENLHFYLDSKAGDLRVQDIKTKMVYNIKCTYIKTSKDNFDAIYTDYYRLNTDVNRFIQITYVDKSYKVLVLEFVDNKNKEKQVHFTQYGAEMIEKYKPN</sequence>
<dbReference type="AlphaFoldDB" id="A0AAI8CIV2"/>
<reference evidence="2 3" key="2">
    <citation type="submission" date="2019-05" db="EMBL/GenBank/DDBJ databases">
        <authorList>
            <person name="Ravantti J.J."/>
        </authorList>
    </citation>
    <scope>NUCLEOTIDE SEQUENCE [LARGE SCALE GENOMIC DNA]</scope>
    <source>
        <strain evidence="2 3">B185</strain>
    </source>
</reference>
<evidence type="ECO:0000313" key="2">
    <source>
        <dbReference type="EMBL" id="AMO20726.1"/>
    </source>
</evidence>
<organism evidence="2 3">
    <name type="scientific">Flavobacterium columnare</name>
    <dbReference type="NCBI Taxonomy" id="996"/>
    <lineage>
        <taxon>Bacteria</taxon>
        <taxon>Pseudomonadati</taxon>
        <taxon>Bacteroidota</taxon>
        <taxon>Flavobacteriia</taxon>
        <taxon>Flavobacteriales</taxon>
        <taxon>Flavobacteriaceae</taxon>
        <taxon>Flavobacterium</taxon>
    </lineage>
</organism>
<dbReference type="RefSeq" id="WP_138425528.1">
    <property type="nucleotide sequence ID" value="NZ_CP010992.1"/>
</dbReference>
<dbReference type="Proteomes" id="UP000304840">
    <property type="component" value="Chromosome"/>
</dbReference>
<protein>
    <recommendedName>
        <fullName evidence="4">DUF3108 domain-containing protein</fullName>
    </recommendedName>
</protein>
<feature type="chain" id="PRO_5042499468" description="DUF3108 domain-containing protein" evidence="1">
    <location>
        <begin position="24"/>
        <end position="137"/>
    </location>
</feature>
<gene>
    <name evidence="2" type="ORF">UN65_10605</name>
</gene>
<keyword evidence="1" id="KW-0732">Signal</keyword>
<evidence type="ECO:0000313" key="3">
    <source>
        <dbReference type="Proteomes" id="UP000304840"/>
    </source>
</evidence>